<name>A0A1L7WZK8_9HELO</name>
<dbReference type="PANTHER" id="PTHR31644">
    <property type="entry name" value="TRANSCRIPTIONAL ACTIVATOR ARO80-RELATED"/>
    <property type="match status" value="1"/>
</dbReference>
<evidence type="ECO:0000313" key="4">
    <source>
        <dbReference type="EMBL" id="CZR58202.1"/>
    </source>
</evidence>
<dbReference type="SMART" id="SM00066">
    <property type="entry name" value="GAL4"/>
    <property type="match status" value="1"/>
</dbReference>
<proteinExistence type="predicted"/>
<gene>
    <name evidence="4" type="ORF">PAC_08093</name>
</gene>
<dbReference type="InterPro" id="IPR052780">
    <property type="entry name" value="AAA_Catabolism_Regulators"/>
</dbReference>
<feature type="region of interest" description="Disordered" evidence="2">
    <location>
        <begin position="34"/>
        <end position="54"/>
    </location>
</feature>
<dbReference type="PANTHER" id="PTHR31644:SF3">
    <property type="entry name" value="ZN(II)2CYS6 TRANSCRIPTION FACTOR (EUROFUNG)"/>
    <property type="match status" value="1"/>
</dbReference>
<dbReference type="STRING" id="576137.A0A1L7WZK8"/>
<dbReference type="GO" id="GO:0000981">
    <property type="term" value="F:DNA-binding transcription factor activity, RNA polymerase II-specific"/>
    <property type="evidence" value="ECO:0007669"/>
    <property type="project" value="InterPro"/>
</dbReference>
<keyword evidence="5" id="KW-1185">Reference proteome</keyword>
<feature type="region of interest" description="Disordered" evidence="2">
    <location>
        <begin position="78"/>
        <end position="149"/>
    </location>
</feature>
<sequence length="836" mass="94342">MSASPDAHSNPPPSGTKRKRRVYQACEPCRIRKAKCDRGSEDDPRPPPCARCMRESIQSQCILATKKNRRYLETIQQNERDSFSANPDHVAMQRESQAGTPSHHASQTPSSHANVSTPRSHHTGGQLHAQDKTDDNIRSPPRISRSQQNLTDSVIHTLISKPNDALALLFEAAGRQDTTAVNSRRQSPEDMQEDSADQGGSLDPMLRSRDRLPAQLPTPHSSTSPIASLSSPSVETVDLWKRHPFVRQGWLTAEEGISYVDLFFRNLSPLSPILLDYYADHSNHRELIFEEPMLCTTIICISSRYHILSTDGGMLRSNDIHSKAWRYWKDLFMRVSCGEEATSKAKTRAIGTIEGFLLMTEWHSRALHFAPDSDGWDCGTDSMDEGGNGLDSPIKANEKKTTEEVEGPSQRSDRMSWMLLGSALTLAHELGVSDQKLQNRDMTSTSYSNEKDRLRAEFWELRARRPRRLLYVYINQLASRLGWTSMIPRIISESADLTYQNEKEKHWHNIMSRWISLTRLMKTASDMLFSSVITKQLLDSGNYVTSLEHFGHLLEGWRMEYLDLNADKRLLDILFIEFQFARTYINSLAVQAVVERAFKAATPQSKPPNFFMTCVFEQHSVDYAFIQQVVDGSRNILKTVIALNEEGHLRYCPVRIFSRVISASILLLKATGLGTRIEEAQLSLELLDRLIRALRYDPVDELHLANRYASLLETYVKAFRRRFLRISRSRDSSSRDPTLNRNNMSLSQDQQRVINESFAPDCGSGMAGFNGMGMERGMDDAGERNWGVGGNGGILGDGVSFGDDWMCLPFDAFDPAITEFNIGLGARGLDFFSVGT</sequence>
<dbReference type="CDD" id="cd00067">
    <property type="entry name" value="GAL4"/>
    <property type="match status" value="1"/>
</dbReference>
<accession>A0A1L7WZK8</accession>
<dbReference type="CDD" id="cd12148">
    <property type="entry name" value="fungal_TF_MHR"/>
    <property type="match status" value="1"/>
</dbReference>
<dbReference type="GO" id="GO:0005634">
    <property type="term" value="C:nucleus"/>
    <property type="evidence" value="ECO:0007669"/>
    <property type="project" value="TreeGrafter"/>
</dbReference>
<evidence type="ECO:0000259" key="3">
    <source>
        <dbReference type="PROSITE" id="PS50048"/>
    </source>
</evidence>
<dbReference type="Gene3D" id="4.10.240.10">
    <property type="entry name" value="Zn(2)-C6 fungal-type DNA-binding domain"/>
    <property type="match status" value="1"/>
</dbReference>
<dbReference type="OrthoDB" id="2262349at2759"/>
<feature type="region of interest" description="Disordered" evidence="2">
    <location>
        <begin position="387"/>
        <end position="408"/>
    </location>
</feature>
<protein>
    <submittedName>
        <fullName evidence="4">Related to C6 transcription factor</fullName>
    </submittedName>
</protein>
<dbReference type="GO" id="GO:0009074">
    <property type="term" value="P:aromatic amino acid family catabolic process"/>
    <property type="evidence" value="ECO:0007669"/>
    <property type="project" value="TreeGrafter"/>
</dbReference>
<evidence type="ECO:0000256" key="1">
    <source>
        <dbReference type="ARBA" id="ARBA00023242"/>
    </source>
</evidence>
<dbReference type="InterPro" id="IPR036864">
    <property type="entry name" value="Zn2-C6_fun-type_DNA-bd_sf"/>
</dbReference>
<organism evidence="4 5">
    <name type="scientific">Phialocephala subalpina</name>
    <dbReference type="NCBI Taxonomy" id="576137"/>
    <lineage>
        <taxon>Eukaryota</taxon>
        <taxon>Fungi</taxon>
        <taxon>Dikarya</taxon>
        <taxon>Ascomycota</taxon>
        <taxon>Pezizomycotina</taxon>
        <taxon>Leotiomycetes</taxon>
        <taxon>Helotiales</taxon>
        <taxon>Mollisiaceae</taxon>
        <taxon>Phialocephala</taxon>
        <taxon>Phialocephala fortinii species complex</taxon>
    </lineage>
</organism>
<feature type="region of interest" description="Disordered" evidence="2">
    <location>
        <begin position="1"/>
        <end position="22"/>
    </location>
</feature>
<dbReference type="EMBL" id="FJOG01000011">
    <property type="protein sequence ID" value="CZR58202.1"/>
    <property type="molecule type" value="Genomic_DNA"/>
</dbReference>
<dbReference type="GO" id="GO:0008270">
    <property type="term" value="F:zinc ion binding"/>
    <property type="evidence" value="ECO:0007669"/>
    <property type="project" value="InterPro"/>
</dbReference>
<keyword evidence="1" id="KW-0539">Nucleus</keyword>
<dbReference type="GO" id="GO:0045944">
    <property type="term" value="P:positive regulation of transcription by RNA polymerase II"/>
    <property type="evidence" value="ECO:0007669"/>
    <property type="project" value="TreeGrafter"/>
</dbReference>
<dbReference type="AlphaFoldDB" id="A0A1L7WZK8"/>
<dbReference type="PROSITE" id="PS50048">
    <property type="entry name" value="ZN2_CY6_FUNGAL_2"/>
    <property type="match status" value="1"/>
</dbReference>
<feature type="domain" description="Zn(2)-C6 fungal-type" evidence="3">
    <location>
        <begin position="25"/>
        <end position="63"/>
    </location>
</feature>
<feature type="compositionally biased region" description="Basic and acidic residues" evidence="2">
    <location>
        <begin position="34"/>
        <end position="45"/>
    </location>
</feature>
<dbReference type="PROSITE" id="PS00463">
    <property type="entry name" value="ZN2_CY6_FUNGAL_1"/>
    <property type="match status" value="1"/>
</dbReference>
<feature type="region of interest" description="Disordered" evidence="2">
    <location>
        <begin position="177"/>
        <end position="207"/>
    </location>
</feature>
<feature type="compositionally biased region" description="Polar residues" evidence="2">
    <location>
        <begin position="94"/>
        <end position="118"/>
    </location>
</feature>
<evidence type="ECO:0000313" key="5">
    <source>
        <dbReference type="Proteomes" id="UP000184330"/>
    </source>
</evidence>
<dbReference type="InterPro" id="IPR001138">
    <property type="entry name" value="Zn2Cys6_DnaBD"/>
</dbReference>
<dbReference type="Proteomes" id="UP000184330">
    <property type="component" value="Unassembled WGS sequence"/>
</dbReference>
<dbReference type="SUPFAM" id="SSF57701">
    <property type="entry name" value="Zn2/Cys6 DNA-binding domain"/>
    <property type="match status" value="1"/>
</dbReference>
<evidence type="ECO:0000256" key="2">
    <source>
        <dbReference type="SAM" id="MobiDB-lite"/>
    </source>
</evidence>
<reference evidence="4 5" key="1">
    <citation type="submission" date="2016-03" db="EMBL/GenBank/DDBJ databases">
        <authorList>
            <person name="Ploux O."/>
        </authorList>
    </citation>
    <scope>NUCLEOTIDE SEQUENCE [LARGE SCALE GENOMIC DNA]</scope>
    <source>
        <strain evidence="4 5">UAMH 11012</strain>
    </source>
</reference>